<reference evidence="2" key="1">
    <citation type="submission" date="2016-10" db="EMBL/GenBank/DDBJ databases">
        <authorList>
            <person name="Varghese N."/>
        </authorList>
    </citation>
    <scope>NUCLEOTIDE SEQUENCE [LARGE SCALE GENOMIC DNA]</scope>
    <source>
        <strain evidence="2">DSM 18820</strain>
    </source>
</reference>
<dbReference type="RefSeq" id="WP_068837589.1">
    <property type="nucleotide sequence ID" value="NZ_BMXC01000002.1"/>
</dbReference>
<dbReference type="EMBL" id="FPCA01000002">
    <property type="protein sequence ID" value="SFU69376.1"/>
    <property type="molecule type" value="Genomic_DNA"/>
</dbReference>
<dbReference type="Pfam" id="PF13376">
    <property type="entry name" value="OmdA"/>
    <property type="match status" value="1"/>
</dbReference>
<dbReference type="Proteomes" id="UP000182491">
    <property type="component" value="Unassembled WGS sequence"/>
</dbReference>
<dbReference type="STRING" id="388950.GCA_001611675_01524"/>
<name>A0A1I7I991_9BACT</name>
<keyword evidence="2" id="KW-1185">Reference proteome</keyword>
<dbReference type="AlphaFoldDB" id="A0A1I7I991"/>
<sequence>MVDLGKKLQIKAGQKLLLRNAPEQVAQTLTQEGYTPVRHEKDAALPAAGYGAALAFATHAAELAELVAQVLPLLQPQGIFWVAYPKKTSGVKTDLTRDKGWRVLAEQGYEAVRQIAVDEVWSAVRFRQQSERKEASTFGVDMPGIDRKTKTVAIPDDLRAALQEVELLKNFERLAFTHRKEYVVAVLEAKRPETRASRVAKAVEGVAKLAAKQV</sequence>
<evidence type="ECO:0000313" key="1">
    <source>
        <dbReference type="EMBL" id="SFU69376.1"/>
    </source>
</evidence>
<evidence type="ECO:0000313" key="2">
    <source>
        <dbReference type="Proteomes" id="UP000182491"/>
    </source>
</evidence>
<accession>A0A1I7I991</accession>
<gene>
    <name evidence="1" type="ORF">SAMN04487941_2018</name>
</gene>
<organism evidence="1 2">
    <name type="scientific">Pontibacter akesuensis</name>
    <dbReference type="NCBI Taxonomy" id="388950"/>
    <lineage>
        <taxon>Bacteria</taxon>
        <taxon>Pseudomonadati</taxon>
        <taxon>Bacteroidota</taxon>
        <taxon>Cytophagia</taxon>
        <taxon>Cytophagales</taxon>
        <taxon>Hymenobacteraceae</taxon>
        <taxon>Pontibacter</taxon>
    </lineage>
</organism>
<proteinExistence type="predicted"/>
<dbReference type="OrthoDB" id="9800461at2"/>
<protein>
    <submittedName>
        <fullName evidence="1">Bacteriocin-protection, YdeI or OmpD-Associated</fullName>
    </submittedName>
</protein>